<dbReference type="STRING" id="1806994.A0A507C9V1"/>
<dbReference type="InterPro" id="IPR019191">
    <property type="entry name" value="Essential_protein_Yae1_N"/>
</dbReference>
<evidence type="ECO:0000313" key="9">
    <source>
        <dbReference type="EMBL" id="TPX35949.1"/>
    </source>
</evidence>
<proteinExistence type="inferred from homology"/>
<dbReference type="InterPro" id="IPR038881">
    <property type="entry name" value="Yae1-like"/>
</dbReference>
<keyword evidence="10" id="KW-1185">Reference proteome</keyword>
<dbReference type="AlphaFoldDB" id="A0A507C9V1"/>
<dbReference type="EMBL" id="QEAO01000006">
    <property type="protein sequence ID" value="TPX35949.1"/>
    <property type="molecule type" value="Genomic_DNA"/>
</dbReference>
<sequence length="162" mass="17934">MGNEAHDIDVWADESTLDDASYDRVMADRSWNRMHQQHGVIGYKEGKSEGREKGLQAGFDQGLKRGVALGVCVGRAGGIISTLQTYNTHKASPSEKLSGDISSKLEALKQEYDDLTVDKVFTARYVSEWDEENSVEVVALRERVDAFLKRVKEVAAALDISV</sequence>
<dbReference type="RefSeq" id="XP_031026334.1">
    <property type="nucleotide sequence ID" value="XM_031167632.1"/>
</dbReference>
<evidence type="ECO:0000256" key="5">
    <source>
        <dbReference type="ARBA" id="ARBA00018400"/>
    </source>
</evidence>
<dbReference type="GO" id="GO:0005634">
    <property type="term" value="C:nucleus"/>
    <property type="evidence" value="ECO:0007669"/>
    <property type="project" value="UniProtKB-SubCell"/>
</dbReference>
<reference evidence="9 10" key="1">
    <citation type="journal article" date="2019" name="Sci. Rep.">
        <title>Comparative genomics of chytrid fungi reveal insights into the obligate biotrophic and pathogenic lifestyle of Synchytrium endobioticum.</title>
        <authorList>
            <person name="van de Vossenberg B.T.L.H."/>
            <person name="Warris S."/>
            <person name="Nguyen H.D.T."/>
            <person name="van Gent-Pelzer M.P.E."/>
            <person name="Joly D.L."/>
            <person name="van de Geest H.C."/>
            <person name="Bonants P.J.M."/>
            <person name="Smith D.S."/>
            <person name="Levesque C.A."/>
            <person name="van der Lee T.A.J."/>
        </authorList>
    </citation>
    <scope>NUCLEOTIDE SEQUENCE [LARGE SCALE GENOMIC DNA]</scope>
    <source>
        <strain evidence="9 10">JEL517</strain>
    </source>
</reference>
<feature type="domain" description="Essential protein Yae1 N-terminal" evidence="8">
    <location>
        <begin position="42"/>
        <end position="78"/>
    </location>
</feature>
<accession>A0A507C9V1</accession>
<evidence type="ECO:0000256" key="1">
    <source>
        <dbReference type="ARBA" id="ARBA00004123"/>
    </source>
</evidence>
<comment type="subcellular location">
    <subcellularLocation>
        <location evidence="2">Cytoplasm</location>
    </subcellularLocation>
    <subcellularLocation>
        <location evidence="1">Nucleus</location>
    </subcellularLocation>
</comment>
<protein>
    <recommendedName>
        <fullName evidence="5">Protein YAE1</fullName>
    </recommendedName>
    <alternativeName>
        <fullName evidence="4">Protein yae1</fullName>
    </alternativeName>
</protein>
<comment type="caution">
    <text evidence="9">The sequence shown here is derived from an EMBL/GenBank/DDBJ whole genome shotgun (WGS) entry which is preliminary data.</text>
</comment>
<keyword evidence="6" id="KW-0963">Cytoplasm</keyword>
<evidence type="ECO:0000256" key="6">
    <source>
        <dbReference type="ARBA" id="ARBA00022490"/>
    </source>
</evidence>
<dbReference type="GO" id="GO:0005737">
    <property type="term" value="C:cytoplasm"/>
    <property type="evidence" value="ECO:0007669"/>
    <property type="project" value="UniProtKB-SubCell"/>
</dbReference>
<evidence type="ECO:0000256" key="7">
    <source>
        <dbReference type="ARBA" id="ARBA00023242"/>
    </source>
</evidence>
<name>A0A507C9V1_9FUNG</name>
<dbReference type="GeneID" id="42002929"/>
<dbReference type="Proteomes" id="UP000319731">
    <property type="component" value="Unassembled WGS sequence"/>
</dbReference>
<dbReference type="OrthoDB" id="20086at2759"/>
<gene>
    <name evidence="9" type="ORF">SmJEL517_g01704</name>
</gene>
<evidence type="ECO:0000256" key="3">
    <source>
        <dbReference type="ARBA" id="ARBA00007096"/>
    </source>
</evidence>
<dbReference type="PANTHER" id="PTHR18829:SF0">
    <property type="entry name" value="PROTEIN YAE1 HOMOLOG"/>
    <property type="match status" value="1"/>
</dbReference>
<comment type="similarity">
    <text evidence="3">Belongs to the YAE1 family.</text>
</comment>
<dbReference type="PANTHER" id="PTHR18829">
    <property type="entry name" value="PROTEIN YAE1 HOMOLOG"/>
    <property type="match status" value="1"/>
</dbReference>
<keyword evidence="7" id="KW-0539">Nucleus</keyword>
<organism evidence="9 10">
    <name type="scientific">Synchytrium microbalum</name>
    <dbReference type="NCBI Taxonomy" id="1806994"/>
    <lineage>
        <taxon>Eukaryota</taxon>
        <taxon>Fungi</taxon>
        <taxon>Fungi incertae sedis</taxon>
        <taxon>Chytridiomycota</taxon>
        <taxon>Chytridiomycota incertae sedis</taxon>
        <taxon>Chytridiomycetes</taxon>
        <taxon>Synchytriales</taxon>
        <taxon>Synchytriaceae</taxon>
        <taxon>Synchytrium</taxon>
    </lineage>
</organism>
<evidence type="ECO:0000259" key="8">
    <source>
        <dbReference type="Pfam" id="PF09811"/>
    </source>
</evidence>
<evidence type="ECO:0000256" key="4">
    <source>
        <dbReference type="ARBA" id="ARBA00017286"/>
    </source>
</evidence>
<evidence type="ECO:0000313" key="10">
    <source>
        <dbReference type="Proteomes" id="UP000319731"/>
    </source>
</evidence>
<dbReference type="Pfam" id="PF09811">
    <property type="entry name" value="Yae1_N"/>
    <property type="match status" value="1"/>
</dbReference>
<evidence type="ECO:0000256" key="2">
    <source>
        <dbReference type="ARBA" id="ARBA00004496"/>
    </source>
</evidence>